<dbReference type="PANTHER" id="PTHR42949:SF3">
    <property type="entry name" value="ANAEROBIC GLYCEROL-3-PHOSPHATE DEHYDROGENASE SUBUNIT B"/>
    <property type="match status" value="1"/>
</dbReference>
<dbReference type="InterPro" id="IPR051691">
    <property type="entry name" value="Metab_Enz_Cyan_OpOx_G3PDH"/>
</dbReference>
<dbReference type="SUPFAM" id="SSF51905">
    <property type="entry name" value="FAD/NAD(P)-binding domain"/>
    <property type="match status" value="1"/>
</dbReference>
<feature type="non-terminal residue" evidence="3">
    <location>
        <position position="345"/>
    </location>
</feature>
<keyword evidence="1" id="KW-0560">Oxidoreductase</keyword>
<reference evidence="3 4" key="1">
    <citation type="journal article" date="2013" name="Int. J. Syst. Evol. Microbiol.">
        <title>Roseomonas aerophila sp. nov., isolated from air.</title>
        <authorList>
            <person name="Kim S.J."/>
            <person name="Weon H.Y."/>
            <person name="Ahn J.H."/>
            <person name="Hong S.B."/>
            <person name="Seok S.J."/>
            <person name="Whang K.S."/>
            <person name="Kwon S.W."/>
        </authorList>
    </citation>
    <scope>NUCLEOTIDE SEQUENCE [LARGE SCALE GENOMIC DNA]</scope>
    <source>
        <strain evidence="3 4">NBRC 108923</strain>
    </source>
</reference>
<sequence length="345" mass="35138">MRQTDLIVLGAGPAGTEAALAASAAGLDVVLVEEAQAAGGQVWRAPYPGLALPKPDEDATAGAALRDRLVASRVETHFNARAWSVNTLPEGGFRLDAATESGPLNLAAPRLVAATGAVERVIPFPGWTLPGVVGLAAATVMLKAQAVLPGQRVVVAGCGPLLAAVAAKILASGGEVVAVVDRASRAEWLAATRHLATRPRLLARGLGWALRIAGRRVPVLFGHAIHAAEGQDVLEAVQVAPLATDGSFAAAPPRRFMADALCVGDGLVPGAEIPRLLRAPMRFDRTLGGWVPQVDAEGRTSIPGLFAVGDGALLRGQAPAVHAGRLAGLAAAHDAGRSDAAAFAQ</sequence>
<dbReference type="EMBL" id="JACTVA010000025">
    <property type="protein sequence ID" value="MBC9207991.1"/>
    <property type="molecule type" value="Genomic_DNA"/>
</dbReference>
<proteinExistence type="predicted"/>
<evidence type="ECO:0000313" key="3">
    <source>
        <dbReference type="EMBL" id="MBC9207991.1"/>
    </source>
</evidence>
<dbReference type="InterPro" id="IPR023753">
    <property type="entry name" value="FAD/NAD-binding_dom"/>
</dbReference>
<dbReference type="PRINTS" id="PR00469">
    <property type="entry name" value="PNDRDTASEII"/>
</dbReference>
<dbReference type="PRINTS" id="PR00368">
    <property type="entry name" value="FADPNR"/>
</dbReference>
<dbReference type="Proteomes" id="UP000626026">
    <property type="component" value="Unassembled WGS sequence"/>
</dbReference>
<dbReference type="Gene3D" id="3.50.50.60">
    <property type="entry name" value="FAD/NAD(P)-binding domain"/>
    <property type="match status" value="2"/>
</dbReference>
<keyword evidence="4" id="KW-1185">Reference proteome</keyword>
<accession>A0ABR7RNT7</accession>
<evidence type="ECO:0000313" key="4">
    <source>
        <dbReference type="Proteomes" id="UP000626026"/>
    </source>
</evidence>
<dbReference type="InterPro" id="IPR036188">
    <property type="entry name" value="FAD/NAD-bd_sf"/>
</dbReference>
<evidence type="ECO:0000256" key="1">
    <source>
        <dbReference type="ARBA" id="ARBA00023002"/>
    </source>
</evidence>
<dbReference type="RefSeq" id="WP_187785158.1">
    <property type="nucleotide sequence ID" value="NZ_JACTVA010000025.1"/>
</dbReference>
<evidence type="ECO:0000259" key="2">
    <source>
        <dbReference type="Pfam" id="PF07992"/>
    </source>
</evidence>
<dbReference type="PANTHER" id="PTHR42949">
    <property type="entry name" value="ANAEROBIC GLYCEROL-3-PHOSPHATE DEHYDROGENASE SUBUNIT B"/>
    <property type="match status" value="1"/>
</dbReference>
<gene>
    <name evidence="3" type="ORF">IBL26_14190</name>
</gene>
<protein>
    <submittedName>
        <fullName evidence="3">FAD-dependent oxidoreductase</fullName>
    </submittedName>
</protein>
<organism evidence="3 4">
    <name type="scientific">Teichococcus aerophilus</name>
    <dbReference type="NCBI Taxonomy" id="1224513"/>
    <lineage>
        <taxon>Bacteria</taxon>
        <taxon>Pseudomonadati</taxon>
        <taxon>Pseudomonadota</taxon>
        <taxon>Alphaproteobacteria</taxon>
        <taxon>Acetobacterales</taxon>
        <taxon>Roseomonadaceae</taxon>
        <taxon>Roseomonas</taxon>
    </lineage>
</organism>
<feature type="domain" description="FAD/NAD(P)-binding" evidence="2">
    <location>
        <begin position="5"/>
        <end position="320"/>
    </location>
</feature>
<dbReference type="Pfam" id="PF07992">
    <property type="entry name" value="Pyr_redox_2"/>
    <property type="match status" value="1"/>
</dbReference>
<name>A0ABR7RNT7_9PROT</name>
<comment type="caution">
    <text evidence="3">The sequence shown here is derived from an EMBL/GenBank/DDBJ whole genome shotgun (WGS) entry which is preliminary data.</text>
</comment>